<dbReference type="EMBL" id="BEXT01000001">
    <property type="protein sequence ID" value="GBC60298.1"/>
    <property type="molecule type" value="Genomic_DNA"/>
</dbReference>
<reference evidence="9" key="1">
    <citation type="submission" date="2017-11" db="EMBL/GenBank/DDBJ databases">
        <authorList>
            <person name="Watanabe M."/>
            <person name="Kojima H."/>
        </authorList>
    </citation>
    <scope>NUCLEOTIDE SEQUENCE [LARGE SCALE GENOMIC DNA]</scope>
    <source>
        <strain evidence="9">Tokyo 01</strain>
    </source>
</reference>
<accession>A0A401FTL9</accession>
<dbReference type="GO" id="GO:0005737">
    <property type="term" value="C:cytoplasm"/>
    <property type="evidence" value="ECO:0007669"/>
    <property type="project" value="UniProtKB-SubCell"/>
</dbReference>
<keyword evidence="4" id="KW-0969">Cilium</keyword>
<keyword evidence="5" id="KW-0966">Cell projection</keyword>
<proteinExistence type="predicted"/>
<dbReference type="Proteomes" id="UP000288096">
    <property type="component" value="Unassembled WGS sequence"/>
</dbReference>
<comment type="caution">
    <text evidence="8">The sequence shown here is derived from an EMBL/GenBank/DDBJ whole genome shotgun (WGS) entry which is preliminary data.</text>
</comment>
<evidence type="ECO:0000259" key="6">
    <source>
        <dbReference type="Pfam" id="PF22073"/>
    </source>
</evidence>
<dbReference type="Gene3D" id="2.60.40.10">
    <property type="entry name" value="Immunoglobulins"/>
    <property type="match status" value="2"/>
</dbReference>
<dbReference type="Pfam" id="PF22544">
    <property type="entry name" value="HYDIN_VesB_CFA65-like_Ig"/>
    <property type="match status" value="1"/>
</dbReference>
<evidence type="ECO:0000256" key="2">
    <source>
        <dbReference type="ARBA" id="ARBA00004496"/>
    </source>
</evidence>
<evidence type="ECO:0000256" key="4">
    <source>
        <dbReference type="ARBA" id="ARBA00023069"/>
    </source>
</evidence>
<evidence type="ECO:0000259" key="7">
    <source>
        <dbReference type="Pfam" id="PF22544"/>
    </source>
</evidence>
<dbReference type="InterPro" id="IPR013783">
    <property type="entry name" value="Ig-like_fold"/>
</dbReference>
<organism evidence="8 9">
    <name type="scientific">Desulfonema ishimotonii</name>
    <dbReference type="NCBI Taxonomy" id="45657"/>
    <lineage>
        <taxon>Bacteria</taxon>
        <taxon>Pseudomonadati</taxon>
        <taxon>Thermodesulfobacteriota</taxon>
        <taxon>Desulfobacteria</taxon>
        <taxon>Desulfobacterales</taxon>
        <taxon>Desulfococcaceae</taxon>
        <taxon>Desulfonema</taxon>
    </lineage>
</organism>
<dbReference type="NCBIfam" id="NF012200">
    <property type="entry name" value="choice_anch_D"/>
    <property type="match status" value="2"/>
</dbReference>
<evidence type="ECO:0000313" key="8">
    <source>
        <dbReference type="EMBL" id="GBC60298.1"/>
    </source>
</evidence>
<name>A0A401FTL9_9BACT</name>
<feature type="domain" description="HYDIN/VesB/CFA65-like Ig-like" evidence="7">
    <location>
        <begin position="220"/>
        <end position="324"/>
    </location>
</feature>
<sequence length="751" mass="78658">MPDDFVITVGNSGSYDLSQHFEPSAEGNTLSFQAETIFKDIDDPASGFVCDDPICIGWINGVFENGTLEWDTPDASNIGIYDIDLKVSESATGESLSVFFVFEVVSTADISVSPTSFNKTVNVNATAAQTFTLANNGTQDLVLGTFAITGSGASRFSILDNCSGQTISASEKCTFQIRFAPTSAGSKSATLTIPSNDPDTPELTISLQGTGEEATVVARPNISVSPSVYNFGSAPTGGTSAARAFTISNTGDATLSVSSVSLTGSDASAFSIQSDDASGKTISPSSSRTVSVAFAPASEGTKTANLVISSNDPDSPTKTISLSGTATQTFTLYFPHAASNAEWETEICVISTDAIQNITGTFKGYGDNGTLVAETAEITLTPHARKQLIIGNDFENPDQIGYVVFESDGDGLAGYTKFHTGNIMRAAVPAVSEVNSGDVYISHIAANEEWWTGISLVNTTDEVRALTIDFYGRDEGETVTETASVTLAPGEHWADTVKKLLGAENTDLFQSAVIRNAAGIIGLELFGSEAGKGKNYLSGILLKDSTATTLCYPHIASNEKWWTGIVAHNPGEASATLNITPYSESGTALTAQTISIDGNGKYVGTAQDLNFPDGTAWFEIAATTPVSGFELFGTDSEQQLGGYTCVDIDGKSGVFAKLEQDGGWTGVAFVNTTSSSAIVTLTAYDDSGNPVGEETTDLQPHEKMVELAENLFTEASIDGATYIGYSSDQPVVGFQLSGSSDDMLLDALPGM</sequence>
<comment type="subcellular location">
    <subcellularLocation>
        <location evidence="1">Cell projection</location>
        <location evidence="1">Cilium</location>
    </subcellularLocation>
    <subcellularLocation>
        <location evidence="2">Cytoplasm</location>
    </subcellularLocation>
</comment>
<keyword evidence="9" id="KW-1185">Reference proteome</keyword>
<evidence type="ECO:0000256" key="3">
    <source>
        <dbReference type="ARBA" id="ARBA00022490"/>
    </source>
</evidence>
<keyword evidence="3" id="KW-0963">Cytoplasm</keyword>
<feature type="domain" description="Cep192/Spd-2-like" evidence="6">
    <location>
        <begin position="120"/>
        <end position="211"/>
    </location>
</feature>
<reference evidence="9" key="2">
    <citation type="submission" date="2019-01" db="EMBL/GenBank/DDBJ databases">
        <title>Genome sequence of Desulfonema ishimotonii strain Tokyo 01.</title>
        <authorList>
            <person name="Fukui M."/>
        </authorList>
    </citation>
    <scope>NUCLEOTIDE SEQUENCE [LARGE SCALE GENOMIC DNA]</scope>
    <source>
        <strain evidence="9">Tokyo 01</strain>
    </source>
</reference>
<evidence type="ECO:0000256" key="1">
    <source>
        <dbReference type="ARBA" id="ARBA00004138"/>
    </source>
</evidence>
<dbReference type="InterPro" id="IPR053879">
    <property type="entry name" value="HYDIN_VesB_CFA65-like_Ig"/>
</dbReference>
<evidence type="ECO:0000256" key="5">
    <source>
        <dbReference type="ARBA" id="ARBA00023273"/>
    </source>
</evidence>
<protein>
    <submittedName>
        <fullName evidence="8">Uncharacterized protein</fullName>
    </submittedName>
</protein>
<evidence type="ECO:0000313" key="9">
    <source>
        <dbReference type="Proteomes" id="UP000288096"/>
    </source>
</evidence>
<dbReference type="InterPro" id="IPR054090">
    <property type="entry name" value="Cep192_Spd-2-like_dom"/>
</dbReference>
<dbReference type="Pfam" id="PF22073">
    <property type="entry name" value="Cep192_D4"/>
    <property type="match status" value="1"/>
</dbReference>
<gene>
    <name evidence="8" type="ORF">DENIS_1249</name>
</gene>
<dbReference type="AlphaFoldDB" id="A0A401FTL9"/>